<feature type="domain" description="GmrSD restriction endonucleases C-terminal" evidence="1">
    <location>
        <begin position="12"/>
        <end position="102"/>
    </location>
</feature>
<comment type="caution">
    <text evidence="2">The sequence shown here is derived from an EMBL/GenBank/DDBJ whole genome shotgun (WGS) entry which is preliminary data.</text>
</comment>
<evidence type="ECO:0000259" key="1">
    <source>
        <dbReference type="Pfam" id="PF07510"/>
    </source>
</evidence>
<organism evidence="2">
    <name type="scientific">marine sediment metagenome</name>
    <dbReference type="NCBI Taxonomy" id="412755"/>
    <lineage>
        <taxon>unclassified sequences</taxon>
        <taxon>metagenomes</taxon>
        <taxon>ecological metagenomes</taxon>
    </lineage>
</organism>
<name>X1U3S3_9ZZZZ</name>
<dbReference type="InterPro" id="IPR011089">
    <property type="entry name" value="GmrSD_C"/>
</dbReference>
<accession>X1U3S3</accession>
<proteinExistence type="predicted"/>
<protein>
    <recommendedName>
        <fullName evidence="1">GmrSD restriction endonucleases C-terminal domain-containing protein</fullName>
    </recommendedName>
</protein>
<reference evidence="2" key="1">
    <citation type="journal article" date="2014" name="Front. Microbiol.">
        <title>High frequency of phylogenetically diverse reductive dehalogenase-homologous genes in deep subseafloor sedimentary metagenomes.</title>
        <authorList>
            <person name="Kawai M."/>
            <person name="Futagami T."/>
            <person name="Toyoda A."/>
            <person name="Takaki Y."/>
            <person name="Nishi S."/>
            <person name="Hori S."/>
            <person name="Arai W."/>
            <person name="Tsubouchi T."/>
            <person name="Morono Y."/>
            <person name="Uchiyama I."/>
            <person name="Ito T."/>
            <person name="Fujiyama A."/>
            <person name="Inagaki F."/>
            <person name="Takami H."/>
        </authorList>
    </citation>
    <scope>NUCLEOTIDE SEQUENCE</scope>
    <source>
        <strain evidence="2">Expedition CK06-06</strain>
    </source>
</reference>
<dbReference type="Pfam" id="PF07510">
    <property type="entry name" value="GmrSD_C"/>
    <property type="match status" value="1"/>
</dbReference>
<evidence type="ECO:0000313" key="2">
    <source>
        <dbReference type="EMBL" id="GAI98281.1"/>
    </source>
</evidence>
<dbReference type="EMBL" id="BARW01015733">
    <property type="protein sequence ID" value="GAI98281.1"/>
    <property type="molecule type" value="Genomic_DNA"/>
</dbReference>
<dbReference type="AlphaFoldDB" id="X1U3S3"/>
<dbReference type="PANTHER" id="PTHR35149">
    <property type="entry name" value="SLL5132 PROTEIN"/>
    <property type="match status" value="1"/>
</dbReference>
<dbReference type="PANTHER" id="PTHR35149:SF2">
    <property type="entry name" value="DUF262 DOMAIN-CONTAINING PROTEIN"/>
    <property type="match status" value="1"/>
</dbReference>
<gene>
    <name evidence="2" type="ORF">S12H4_27547</name>
</gene>
<sequence>MNISCRRKWYSKDEWKQKFTHEEAEKWLNRLGNLTILGGPKNREVSNLPYYVKKALYRGEPIKVGKKKKTTIDIFVPTWDVANKYEDWTPDIIEARNKDLIDKIFQILLIKK</sequence>